<keyword evidence="2" id="KW-1185">Reference proteome</keyword>
<gene>
    <name evidence="1" type="ORF">KPL71_015543</name>
</gene>
<reference evidence="2" key="1">
    <citation type="journal article" date="2023" name="Hortic. Res.">
        <title>A chromosome-level phased genome enabling allele-level studies in sweet orange: a case study on citrus Huanglongbing tolerance.</title>
        <authorList>
            <person name="Wu B."/>
            <person name="Yu Q."/>
            <person name="Deng Z."/>
            <person name="Duan Y."/>
            <person name="Luo F."/>
            <person name="Gmitter F. Jr."/>
        </authorList>
    </citation>
    <scope>NUCLEOTIDE SEQUENCE [LARGE SCALE GENOMIC DNA]</scope>
    <source>
        <strain evidence="2">cv. Valencia</strain>
    </source>
</reference>
<comment type="caution">
    <text evidence="1">The sequence shown here is derived from an EMBL/GenBank/DDBJ whole genome shotgun (WGS) entry which is preliminary data.</text>
</comment>
<name>A0ACB8KK80_CITSI</name>
<dbReference type="Proteomes" id="UP000829398">
    <property type="component" value="Chromosome 5"/>
</dbReference>
<organism evidence="1 2">
    <name type="scientific">Citrus sinensis</name>
    <name type="common">Sweet orange</name>
    <name type="synonym">Citrus aurantium var. sinensis</name>
    <dbReference type="NCBI Taxonomy" id="2711"/>
    <lineage>
        <taxon>Eukaryota</taxon>
        <taxon>Viridiplantae</taxon>
        <taxon>Streptophyta</taxon>
        <taxon>Embryophyta</taxon>
        <taxon>Tracheophyta</taxon>
        <taxon>Spermatophyta</taxon>
        <taxon>Magnoliopsida</taxon>
        <taxon>eudicotyledons</taxon>
        <taxon>Gunneridae</taxon>
        <taxon>Pentapetalae</taxon>
        <taxon>rosids</taxon>
        <taxon>malvids</taxon>
        <taxon>Sapindales</taxon>
        <taxon>Rutaceae</taxon>
        <taxon>Aurantioideae</taxon>
        <taxon>Citrus</taxon>
    </lineage>
</organism>
<dbReference type="EMBL" id="CM039174">
    <property type="protein sequence ID" value="KAH9754751.1"/>
    <property type="molecule type" value="Genomic_DNA"/>
</dbReference>
<accession>A0ACB8KK80</accession>
<protein>
    <submittedName>
        <fullName evidence="1">Sugar transporter ERD6-like 5</fullName>
    </submittedName>
</protein>
<proteinExistence type="predicted"/>
<evidence type="ECO:0000313" key="1">
    <source>
        <dbReference type="EMBL" id="KAH9754751.1"/>
    </source>
</evidence>
<evidence type="ECO:0000313" key="2">
    <source>
        <dbReference type="Proteomes" id="UP000829398"/>
    </source>
</evidence>
<sequence>MERQISVGEGLLDKPYQNYGTTSDCGDTASLPSIRNSSGSDATTAVVVFSTLVAVSGSFCYGIAVGYSSPAEAGIMEDLGLSIAADALWLDSGRLLIGFGAGIISYVIPIYVAAISPKDFRGVFTAFHQLMNTFGCSLAYFFGNVIPWRVLALIGVIPCVLQLIGLFFIPESPRWLVKIGKEKEFETTLQNLRGKGADISQEAAEIRDHIEISQKHSVARLLNLFQRRYANSLIIGVGLMLLQQFGGASAMAYYTSSIFEKAGASGSIGSRGIAIIQYMFSFFRFPAVITSVLLMDKAGRKPLLMISACGMAFGCFLIGLSFYLKEVKNMNDAAHILVLVGFMGCSAFNSIGLAGIPFVIMSEIFPINVKASAGSLVILICWSCSWIVTYTFNFMMQWSSAGTFFIFSGIGFLTVLFVAKIVPETKGRTLEEIQDSIITSFAGLR</sequence>